<dbReference type="PANTHER" id="PTHR43711">
    <property type="entry name" value="TWO-COMPONENT HISTIDINE KINASE"/>
    <property type="match status" value="1"/>
</dbReference>
<evidence type="ECO:0000256" key="6">
    <source>
        <dbReference type="ARBA" id="ARBA00023012"/>
    </source>
</evidence>
<keyword evidence="6" id="KW-0902">Two-component regulatory system</keyword>
<dbReference type="PROSITE" id="PS50112">
    <property type="entry name" value="PAS"/>
    <property type="match status" value="1"/>
</dbReference>
<dbReference type="Gene3D" id="3.30.450.40">
    <property type="match status" value="1"/>
</dbReference>
<evidence type="ECO:0000313" key="10">
    <source>
        <dbReference type="EMBL" id="EMA39700.1"/>
    </source>
</evidence>
<dbReference type="InterPro" id="IPR000014">
    <property type="entry name" value="PAS"/>
</dbReference>
<dbReference type="SUPFAM" id="SSF55874">
    <property type="entry name" value="ATPase domain of HSP90 chaperone/DNA topoisomerase II/histidine kinase"/>
    <property type="match status" value="1"/>
</dbReference>
<evidence type="ECO:0000256" key="7">
    <source>
        <dbReference type="SAM" id="MobiDB-lite"/>
    </source>
</evidence>
<dbReference type="Pfam" id="PF02518">
    <property type="entry name" value="HATPase_c"/>
    <property type="match status" value="1"/>
</dbReference>
<dbReference type="Proteomes" id="UP000011607">
    <property type="component" value="Unassembled WGS sequence"/>
</dbReference>
<dbReference type="eggNOG" id="arCOG02333">
    <property type="taxonomic scope" value="Archaea"/>
</dbReference>
<dbReference type="CDD" id="cd00130">
    <property type="entry name" value="PAS"/>
    <property type="match status" value="1"/>
</dbReference>
<dbReference type="SUPFAM" id="SSF47384">
    <property type="entry name" value="Homodimeric domain of signal transducing histidine kinase"/>
    <property type="match status" value="1"/>
</dbReference>
<dbReference type="PRINTS" id="PR00344">
    <property type="entry name" value="BCTRLSENSOR"/>
</dbReference>
<dbReference type="InterPro" id="IPR005467">
    <property type="entry name" value="His_kinase_dom"/>
</dbReference>
<dbReference type="InterPro" id="IPR050736">
    <property type="entry name" value="Sensor_HK_Regulatory"/>
</dbReference>
<dbReference type="SUPFAM" id="SSF55785">
    <property type="entry name" value="PYP-like sensor domain (PAS domain)"/>
    <property type="match status" value="1"/>
</dbReference>
<dbReference type="SUPFAM" id="SSF55781">
    <property type="entry name" value="GAF domain-like"/>
    <property type="match status" value="1"/>
</dbReference>
<proteinExistence type="predicted"/>
<comment type="catalytic activity">
    <reaction evidence="1">
        <text>ATP + protein L-histidine = ADP + protein N-phospho-L-histidine.</text>
        <dbReference type="EC" id="2.7.13.3"/>
    </reaction>
</comment>
<dbReference type="InterPro" id="IPR004358">
    <property type="entry name" value="Sig_transdc_His_kin-like_C"/>
</dbReference>
<keyword evidence="11" id="KW-1185">Reference proteome</keyword>
<dbReference type="InterPro" id="IPR036097">
    <property type="entry name" value="HisK_dim/P_sf"/>
</dbReference>
<evidence type="ECO:0000256" key="3">
    <source>
        <dbReference type="ARBA" id="ARBA00022553"/>
    </source>
</evidence>
<dbReference type="EMBL" id="AOMA01000079">
    <property type="protein sequence ID" value="EMA39700.1"/>
    <property type="molecule type" value="Genomic_DNA"/>
</dbReference>
<dbReference type="Pfam" id="PF00512">
    <property type="entry name" value="HisKA"/>
    <property type="match status" value="1"/>
</dbReference>
<dbReference type="PATRIC" id="fig|1227454.3.peg.1655"/>
<dbReference type="NCBIfam" id="TIGR00229">
    <property type="entry name" value="sensory_box"/>
    <property type="match status" value="1"/>
</dbReference>
<feature type="domain" description="Histidine kinase" evidence="8">
    <location>
        <begin position="298"/>
        <end position="526"/>
    </location>
</feature>
<dbReference type="STRING" id="1227454.C446_08221"/>
<gene>
    <name evidence="10" type="ORF">C446_08221</name>
</gene>
<dbReference type="Pfam" id="PF13185">
    <property type="entry name" value="GAF_2"/>
    <property type="match status" value="1"/>
</dbReference>
<dbReference type="PROSITE" id="PS50109">
    <property type="entry name" value="HIS_KIN"/>
    <property type="match status" value="1"/>
</dbReference>
<dbReference type="AlphaFoldDB" id="M0M5P1"/>
<sequence length="558" mass="60391">MTSDAGRLRSFVTELESCSTVDEVYDLALSAAADLVGFDAAILCTIENDVFVPRAVDIDRLLPGEPLSHDEGVAGRTVSEGTAYLVDDIDDLEGPSSGDDTTDVAFRSLLSIPLGDDGVLQFHAEEVGAFSDPDRQVGELIAAAVVNARRRLESEQAVERQRDKFAALFQNVSDAALQYYTQDGTYRIEAVNSAFVRVFGYEGEDVVGDLLGESVMPDDDPTERELIDGSLPDHSDNGVEVVRATASGPRSFLLRHVPFATGDETTAGYLIYTDLTELKERERELERKTARLDQFASVLSHDLRNPLNVADGYLEAARQSDDPTAELEEIERSLDRMERIIDDVLTLARSGGDIDDCDAVDLEQAAREAWENVSTPDASLDIEPNGRVRADRSRLLRLLENLFRNAIEHGSPDSSADGGGVAAGCARDDSEMGSDCDCDSHSSSEPAVRVRVEPLEEGFAVEDDGPGIPPDERDTVFESGYTTGDGNTGFGLAIVEQISEAHGWRIDLTDGADGGARFEFHTTSDAVFSLGGDEIGRERTTADGDTTPPTKPKREGRS</sequence>
<dbReference type="InterPro" id="IPR003018">
    <property type="entry name" value="GAF"/>
</dbReference>
<feature type="compositionally biased region" description="Basic and acidic residues" evidence="7">
    <location>
        <begin position="438"/>
        <end position="447"/>
    </location>
</feature>
<dbReference type="InterPro" id="IPR035965">
    <property type="entry name" value="PAS-like_dom_sf"/>
</dbReference>
<dbReference type="Gene3D" id="3.30.450.20">
    <property type="entry name" value="PAS domain"/>
    <property type="match status" value="1"/>
</dbReference>
<dbReference type="GO" id="GO:0000155">
    <property type="term" value="F:phosphorelay sensor kinase activity"/>
    <property type="evidence" value="ECO:0007669"/>
    <property type="project" value="InterPro"/>
</dbReference>
<dbReference type="InterPro" id="IPR036890">
    <property type="entry name" value="HATPase_C_sf"/>
</dbReference>
<dbReference type="InterPro" id="IPR003594">
    <property type="entry name" value="HATPase_dom"/>
</dbReference>
<keyword evidence="5 10" id="KW-0418">Kinase</keyword>
<dbReference type="CDD" id="cd00082">
    <property type="entry name" value="HisKA"/>
    <property type="match status" value="1"/>
</dbReference>
<dbReference type="InterPro" id="IPR029016">
    <property type="entry name" value="GAF-like_dom_sf"/>
</dbReference>
<dbReference type="Gene3D" id="1.10.287.130">
    <property type="match status" value="1"/>
</dbReference>
<dbReference type="eggNOG" id="arCOG02334">
    <property type="taxonomic scope" value="Archaea"/>
</dbReference>
<evidence type="ECO:0000313" key="11">
    <source>
        <dbReference type="Proteomes" id="UP000011607"/>
    </source>
</evidence>
<dbReference type="Gene3D" id="3.30.565.10">
    <property type="entry name" value="Histidine kinase-like ATPase, C-terminal domain"/>
    <property type="match status" value="1"/>
</dbReference>
<evidence type="ECO:0000256" key="1">
    <source>
        <dbReference type="ARBA" id="ARBA00000085"/>
    </source>
</evidence>
<protein>
    <recommendedName>
        <fullName evidence="2">histidine kinase</fullName>
        <ecNumber evidence="2">2.7.13.3</ecNumber>
    </recommendedName>
</protein>
<dbReference type="SMART" id="SM00387">
    <property type="entry name" value="HATPase_c"/>
    <property type="match status" value="1"/>
</dbReference>
<dbReference type="PANTHER" id="PTHR43711:SF1">
    <property type="entry name" value="HISTIDINE KINASE 1"/>
    <property type="match status" value="1"/>
</dbReference>
<evidence type="ECO:0000256" key="5">
    <source>
        <dbReference type="ARBA" id="ARBA00022777"/>
    </source>
</evidence>
<organism evidence="10 11">
    <name type="scientific">Halobiforma nitratireducens JCM 10879</name>
    <dbReference type="NCBI Taxonomy" id="1227454"/>
    <lineage>
        <taxon>Archaea</taxon>
        <taxon>Methanobacteriati</taxon>
        <taxon>Methanobacteriota</taxon>
        <taxon>Stenosarchaea group</taxon>
        <taxon>Halobacteria</taxon>
        <taxon>Halobacteriales</taxon>
        <taxon>Natrialbaceae</taxon>
        <taxon>Halobiforma</taxon>
    </lineage>
</organism>
<comment type="caution">
    <text evidence="10">The sequence shown here is derived from an EMBL/GenBank/DDBJ whole genome shotgun (WGS) entry which is preliminary data.</text>
</comment>
<evidence type="ECO:0000256" key="4">
    <source>
        <dbReference type="ARBA" id="ARBA00022679"/>
    </source>
</evidence>
<evidence type="ECO:0000259" key="8">
    <source>
        <dbReference type="PROSITE" id="PS50109"/>
    </source>
</evidence>
<dbReference type="Pfam" id="PF13188">
    <property type="entry name" value="PAS_8"/>
    <property type="match status" value="1"/>
</dbReference>
<dbReference type="EC" id="2.7.13.3" evidence="2"/>
<dbReference type="SMART" id="SM00388">
    <property type="entry name" value="HisKA"/>
    <property type="match status" value="1"/>
</dbReference>
<evidence type="ECO:0000256" key="2">
    <source>
        <dbReference type="ARBA" id="ARBA00012438"/>
    </source>
</evidence>
<keyword evidence="4" id="KW-0808">Transferase</keyword>
<dbReference type="CDD" id="cd00075">
    <property type="entry name" value="HATPase"/>
    <property type="match status" value="1"/>
</dbReference>
<feature type="region of interest" description="Disordered" evidence="7">
    <location>
        <begin position="410"/>
        <end position="447"/>
    </location>
</feature>
<name>M0M5P1_9EURY</name>
<dbReference type="InterPro" id="IPR003661">
    <property type="entry name" value="HisK_dim/P_dom"/>
</dbReference>
<evidence type="ECO:0000259" key="9">
    <source>
        <dbReference type="PROSITE" id="PS50112"/>
    </source>
</evidence>
<reference evidence="10 11" key="1">
    <citation type="journal article" date="2014" name="PLoS Genet.">
        <title>Phylogenetically driven sequencing of extremely halophilic archaea reveals strategies for static and dynamic osmo-response.</title>
        <authorList>
            <person name="Becker E.A."/>
            <person name="Seitzer P.M."/>
            <person name="Tritt A."/>
            <person name="Larsen D."/>
            <person name="Krusor M."/>
            <person name="Yao A.I."/>
            <person name="Wu D."/>
            <person name="Madern D."/>
            <person name="Eisen J.A."/>
            <person name="Darling A.E."/>
            <person name="Facciotti M.T."/>
        </authorList>
    </citation>
    <scope>NUCLEOTIDE SEQUENCE [LARGE SCALE GENOMIC DNA]</scope>
    <source>
        <strain evidence="10 11">JCM 10879</strain>
    </source>
</reference>
<feature type="domain" description="PAS" evidence="9">
    <location>
        <begin position="161"/>
        <end position="234"/>
    </location>
</feature>
<accession>M0M5P1</accession>
<keyword evidence="3" id="KW-0597">Phosphoprotein</keyword>
<feature type="region of interest" description="Disordered" evidence="7">
    <location>
        <begin position="529"/>
        <end position="558"/>
    </location>
</feature>